<dbReference type="EC" id="1.14.-.-" evidence="2"/>
<dbReference type="SUPFAM" id="SSF48264">
    <property type="entry name" value="Cytochrome P450"/>
    <property type="match status" value="1"/>
</dbReference>
<evidence type="ECO:0000256" key="1">
    <source>
        <dbReference type="ARBA" id="ARBA00010617"/>
    </source>
</evidence>
<gene>
    <name evidence="2" type="primary">yjiB</name>
    <name evidence="2" type="ORF">R69776_07482</name>
</gene>
<keyword evidence="2" id="KW-0560">Oxidoreductase</keyword>
<sequence>MSMNEKPTNDWDPRSDDITRDQAAAYDDMRHRCPVAHSDYLNLSLFRHDDVMRVLNDPETFSSAVSSYLSVPNGMDPPEHTQYRSIIEPYFSPQRMAVFEPVCREIALRLANGLSRGGKVEFNAGFAQDFAMQIQCAFLGWPQDLHEPLLHWIRKNREATLTGDRNALDRVALEFDTYIKGLLAQRREAGADAPDDITASLLRDRIGDRLLQDDEIVSILRNWTVGELGTIAACVGILAHYLAEHPDVQQRLREQPSLLPKAIDEILRIRAPLIANRRISTKPVEIGGREVPAGQRITLIWASANRDETVFGDPDEFRLDRDPASNLLYGSGIHDCPGAPLARLELRIGMEELLARTTWIALVPGSLPTKAVYPAAGFSALPLCVE</sequence>
<dbReference type="PRINTS" id="PR00359">
    <property type="entry name" value="BP450"/>
</dbReference>
<dbReference type="InterPro" id="IPR002397">
    <property type="entry name" value="Cyt_P450_B"/>
</dbReference>
<keyword evidence="3" id="KW-1185">Reference proteome</keyword>
<evidence type="ECO:0000313" key="3">
    <source>
        <dbReference type="Proteomes" id="UP000673821"/>
    </source>
</evidence>
<evidence type="ECO:0000313" key="2">
    <source>
        <dbReference type="EMBL" id="CAE6850727.1"/>
    </source>
</evidence>
<accession>A0ABM8T1M1</accession>
<comment type="caution">
    <text evidence="2">The sequence shown here is derived from an EMBL/GenBank/DDBJ whole genome shotgun (WGS) entry which is preliminary data.</text>
</comment>
<dbReference type="GO" id="GO:0016491">
    <property type="term" value="F:oxidoreductase activity"/>
    <property type="evidence" value="ECO:0007669"/>
    <property type="project" value="UniProtKB-KW"/>
</dbReference>
<dbReference type="Pfam" id="PF00067">
    <property type="entry name" value="p450"/>
    <property type="match status" value="1"/>
</dbReference>
<reference evidence="2 3" key="1">
    <citation type="submission" date="2021-02" db="EMBL/GenBank/DDBJ databases">
        <authorList>
            <person name="Vanwijnsberghe S."/>
        </authorList>
    </citation>
    <scope>NUCLEOTIDE SEQUENCE [LARGE SCALE GENOMIC DNA]</scope>
    <source>
        <strain evidence="2 3">R-69776</strain>
    </source>
</reference>
<comment type="similarity">
    <text evidence="1">Belongs to the cytochrome P450 family.</text>
</comment>
<dbReference type="Proteomes" id="UP000673821">
    <property type="component" value="Unassembled WGS sequence"/>
</dbReference>
<proteinExistence type="inferred from homology"/>
<name>A0ABM8T1M1_9BURK</name>
<dbReference type="Gene3D" id="1.10.630.10">
    <property type="entry name" value="Cytochrome P450"/>
    <property type="match status" value="1"/>
</dbReference>
<dbReference type="PANTHER" id="PTHR46696">
    <property type="entry name" value="P450, PUTATIVE (EUROFUNG)-RELATED"/>
    <property type="match status" value="1"/>
</dbReference>
<dbReference type="CDD" id="cd11079">
    <property type="entry name" value="Cyp_unk"/>
    <property type="match status" value="1"/>
</dbReference>
<dbReference type="EMBL" id="CAJNBH010000036">
    <property type="protein sequence ID" value="CAE6850727.1"/>
    <property type="molecule type" value="Genomic_DNA"/>
</dbReference>
<dbReference type="InterPro" id="IPR036396">
    <property type="entry name" value="Cyt_P450_sf"/>
</dbReference>
<dbReference type="InterPro" id="IPR001128">
    <property type="entry name" value="Cyt_P450"/>
</dbReference>
<protein>
    <submittedName>
        <fullName evidence="2">Cytochrome P450 YjiB</fullName>
        <ecNumber evidence="2">1.14.-.-</ecNumber>
    </submittedName>
</protein>
<organism evidence="2 3">
    <name type="scientific">Paraburkholderia nemoris</name>
    <dbReference type="NCBI Taxonomy" id="2793076"/>
    <lineage>
        <taxon>Bacteria</taxon>
        <taxon>Pseudomonadati</taxon>
        <taxon>Pseudomonadota</taxon>
        <taxon>Betaproteobacteria</taxon>
        <taxon>Burkholderiales</taxon>
        <taxon>Burkholderiaceae</taxon>
        <taxon>Paraburkholderia</taxon>
    </lineage>
</organism>
<dbReference type="PANTHER" id="PTHR46696:SF6">
    <property type="entry name" value="P450, PUTATIVE (EUROFUNG)-RELATED"/>
    <property type="match status" value="1"/>
</dbReference>